<proteinExistence type="predicted"/>
<dbReference type="InterPro" id="IPR029024">
    <property type="entry name" value="TerB-like"/>
</dbReference>
<evidence type="ECO:0000313" key="3">
    <source>
        <dbReference type="Proteomes" id="UP001549799"/>
    </source>
</evidence>
<feature type="domain" description="Co-chaperone DjlA N-terminal" evidence="1">
    <location>
        <begin position="61"/>
        <end position="104"/>
    </location>
</feature>
<evidence type="ECO:0000259" key="1">
    <source>
        <dbReference type="Pfam" id="PF05099"/>
    </source>
</evidence>
<gene>
    <name evidence="2" type="ORF">ABXZ36_09875</name>
</gene>
<dbReference type="CDD" id="cd07177">
    <property type="entry name" value="terB_like"/>
    <property type="match status" value="1"/>
</dbReference>
<sequence length="107" mass="11941">MKFNLAEKLAIVKAIDEVILADGHASQSELIFLEKLMNILQFDIDLIQEARKTTGNQGLSIIKAMREDKKTTLIVLLQEMAKADGKVDDSEIDLIQNIISHIGVYSD</sequence>
<evidence type="ECO:0000313" key="2">
    <source>
        <dbReference type="EMBL" id="MET6990953.1"/>
    </source>
</evidence>
<accession>A0ABV2SUW3</accession>
<dbReference type="Gene3D" id="1.10.3680.10">
    <property type="entry name" value="TerB-like"/>
    <property type="match status" value="1"/>
</dbReference>
<dbReference type="EMBL" id="JBEXAE010000004">
    <property type="protein sequence ID" value="MET6990953.1"/>
    <property type="molecule type" value="Genomic_DNA"/>
</dbReference>
<reference evidence="2 3" key="1">
    <citation type="submission" date="2024-07" db="EMBL/GenBank/DDBJ databases">
        <title>The genome sequence of type strain Sediminicola arcticus GDMCC 1.2805.</title>
        <authorList>
            <person name="Liu Y."/>
        </authorList>
    </citation>
    <scope>NUCLEOTIDE SEQUENCE [LARGE SCALE GENOMIC DNA]</scope>
    <source>
        <strain evidence="2 3">GDMCC 1.2805</strain>
    </source>
</reference>
<name>A0ABV2SUW3_9FLAO</name>
<dbReference type="Pfam" id="PF05099">
    <property type="entry name" value="TerB"/>
    <property type="match status" value="1"/>
</dbReference>
<dbReference type="InterPro" id="IPR007791">
    <property type="entry name" value="DjlA_N"/>
</dbReference>
<protein>
    <submittedName>
        <fullName evidence="2">TerB family tellurite resistance protein</fullName>
    </submittedName>
</protein>
<dbReference type="Proteomes" id="UP001549799">
    <property type="component" value="Unassembled WGS sequence"/>
</dbReference>
<organism evidence="2 3">
    <name type="scientific">Sediminicola arcticus</name>
    <dbReference type="NCBI Taxonomy" id="1574308"/>
    <lineage>
        <taxon>Bacteria</taxon>
        <taxon>Pseudomonadati</taxon>
        <taxon>Bacteroidota</taxon>
        <taxon>Flavobacteriia</taxon>
        <taxon>Flavobacteriales</taxon>
        <taxon>Flavobacteriaceae</taxon>
        <taxon>Sediminicola</taxon>
    </lineage>
</organism>
<keyword evidence="3" id="KW-1185">Reference proteome</keyword>
<dbReference type="RefSeq" id="WP_354615352.1">
    <property type="nucleotide sequence ID" value="NZ_JBEXAE010000004.1"/>
</dbReference>
<comment type="caution">
    <text evidence="2">The sequence shown here is derived from an EMBL/GenBank/DDBJ whole genome shotgun (WGS) entry which is preliminary data.</text>
</comment>
<dbReference type="SUPFAM" id="SSF158682">
    <property type="entry name" value="TerB-like"/>
    <property type="match status" value="1"/>
</dbReference>